<evidence type="ECO:0000256" key="8">
    <source>
        <dbReference type="ARBA" id="ARBA00025178"/>
    </source>
</evidence>
<evidence type="ECO:0000313" key="10">
    <source>
        <dbReference type="EMBL" id="EJS42012.1"/>
    </source>
</evidence>
<feature type="compositionally biased region" description="Basic and acidic residues" evidence="9">
    <location>
        <begin position="368"/>
        <end position="415"/>
    </location>
</feature>
<evidence type="ECO:0000256" key="1">
    <source>
        <dbReference type="ARBA" id="ARBA00004123"/>
    </source>
</evidence>
<comment type="subcellular location">
    <subcellularLocation>
        <location evidence="1">Nucleus</location>
    </subcellularLocation>
</comment>
<dbReference type="Pfam" id="PF07904">
    <property type="entry name" value="Eaf7"/>
    <property type="match status" value="1"/>
</dbReference>
<feature type="compositionally biased region" description="Basic and acidic residues" evidence="9">
    <location>
        <begin position="252"/>
        <end position="333"/>
    </location>
</feature>
<evidence type="ECO:0000256" key="5">
    <source>
        <dbReference type="ARBA" id="ARBA00023015"/>
    </source>
</evidence>
<keyword evidence="4" id="KW-0156">Chromatin regulator</keyword>
<name>J8LIW9_SACAR</name>
<dbReference type="OrthoDB" id="5595141at2759"/>
<gene>
    <name evidence="10" type="ORF">SU7_2943</name>
</gene>
<keyword evidence="11" id="KW-1185">Reference proteome</keyword>
<dbReference type="GO" id="GO:0006325">
    <property type="term" value="P:chromatin organization"/>
    <property type="evidence" value="ECO:0007669"/>
    <property type="project" value="UniProtKB-KW"/>
</dbReference>
<dbReference type="GO" id="GO:0006357">
    <property type="term" value="P:regulation of transcription by RNA polymerase II"/>
    <property type="evidence" value="ECO:0007669"/>
    <property type="project" value="TreeGrafter"/>
</dbReference>
<evidence type="ECO:0000256" key="7">
    <source>
        <dbReference type="ARBA" id="ARBA00023242"/>
    </source>
</evidence>
<dbReference type="PANTHER" id="PTHR13581:SF5">
    <property type="entry name" value="MRG_MORF4L-BINDING PROTEIN"/>
    <property type="match status" value="1"/>
</dbReference>
<feature type="region of interest" description="Disordered" evidence="9">
    <location>
        <begin position="180"/>
        <end position="460"/>
    </location>
</feature>
<evidence type="ECO:0000256" key="3">
    <source>
        <dbReference type="ARBA" id="ARBA00018502"/>
    </source>
</evidence>
<evidence type="ECO:0000256" key="6">
    <source>
        <dbReference type="ARBA" id="ARBA00023163"/>
    </source>
</evidence>
<dbReference type="AlphaFoldDB" id="J8LIW9"/>
<comment type="caution">
    <text evidence="10">The sequence shown here is derived from an EMBL/GenBank/DDBJ whole genome shotgun (WGS) entry which is preliminary data.</text>
</comment>
<comment type="similarity">
    <text evidence="2">Belongs to the EAF7 family.</text>
</comment>
<dbReference type="GO" id="GO:0035267">
    <property type="term" value="C:NuA4 histone acetyltransferase complex"/>
    <property type="evidence" value="ECO:0007669"/>
    <property type="project" value="TreeGrafter"/>
</dbReference>
<dbReference type="PANTHER" id="PTHR13581">
    <property type="entry name" value="MRG-BINDING PROTEIN"/>
    <property type="match status" value="1"/>
</dbReference>
<dbReference type="HOGENOM" id="CLU_053191_0_0_1"/>
<comment type="function">
    <text evidence="8">Component of the NuA4 histone acetyltransferase complex which is involved in transcriptional activation of selected genes principally by acetylation of nucleosomal histone H4 and H2A. The NuA4 complex is also involved in DNA repair.</text>
</comment>
<feature type="compositionally biased region" description="Polar residues" evidence="9">
    <location>
        <begin position="421"/>
        <end position="432"/>
    </location>
</feature>
<keyword evidence="5" id="KW-0805">Transcription regulation</keyword>
<accession>J8LIW9</accession>
<protein>
    <recommendedName>
        <fullName evidence="3">Chromatin modification-related protein EAF7</fullName>
    </recommendedName>
</protein>
<evidence type="ECO:0000256" key="2">
    <source>
        <dbReference type="ARBA" id="ARBA00007117"/>
    </source>
</evidence>
<organism evidence="10 11">
    <name type="scientific">Saccharomyces arboricola (strain H-6 / AS 2.3317 / CBS 10644)</name>
    <name type="common">Yeast</name>
    <dbReference type="NCBI Taxonomy" id="1160507"/>
    <lineage>
        <taxon>Eukaryota</taxon>
        <taxon>Fungi</taxon>
        <taxon>Dikarya</taxon>
        <taxon>Ascomycota</taxon>
        <taxon>Saccharomycotina</taxon>
        <taxon>Saccharomycetes</taxon>
        <taxon>Saccharomycetales</taxon>
        <taxon>Saccharomycetaceae</taxon>
        <taxon>Saccharomyces</taxon>
    </lineage>
</organism>
<proteinExistence type="inferred from homology"/>
<evidence type="ECO:0000256" key="9">
    <source>
        <dbReference type="SAM" id="MobiDB-lite"/>
    </source>
</evidence>
<dbReference type="Proteomes" id="UP000006968">
    <property type="component" value="Chromosome XIV"/>
</dbReference>
<feature type="compositionally biased region" description="Basic and acidic residues" evidence="9">
    <location>
        <begin position="180"/>
        <end position="210"/>
    </location>
</feature>
<dbReference type="GO" id="GO:0005634">
    <property type="term" value="C:nucleus"/>
    <property type="evidence" value="ECO:0007669"/>
    <property type="project" value="UniProtKB-SubCell"/>
</dbReference>
<feature type="compositionally biased region" description="Basic and acidic residues" evidence="9">
    <location>
        <begin position="219"/>
        <end position="236"/>
    </location>
</feature>
<dbReference type="EMBL" id="ALIE01000168">
    <property type="protein sequence ID" value="EJS42012.1"/>
    <property type="molecule type" value="Genomic_DNA"/>
</dbReference>
<evidence type="ECO:0000256" key="4">
    <source>
        <dbReference type="ARBA" id="ARBA00022853"/>
    </source>
</evidence>
<keyword evidence="6" id="KW-0804">Transcription</keyword>
<evidence type="ECO:0000313" key="11">
    <source>
        <dbReference type="Proteomes" id="UP000006968"/>
    </source>
</evidence>
<dbReference type="InterPro" id="IPR012423">
    <property type="entry name" value="Eaf7/MRGBP"/>
</dbReference>
<keyword evidence="7" id="KW-0539">Nucleus</keyword>
<reference evidence="10 11" key="1">
    <citation type="journal article" date="2013" name="BMC Genomics">
        <title>High quality de novo sequencing and assembly of the Saccharomyces arboricolus genome.</title>
        <authorList>
            <person name="Liti G."/>
            <person name="Nguyen Ba A.N."/>
            <person name="Blythe M."/>
            <person name="Mueller C.A."/>
            <person name="Bergstroem A."/>
            <person name="Cubillos F.A."/>
            <person name="Dafhnis-Calas F."/>
            <person name="Khoshraftar S."/>
            <person name="Malla S."/>
            <person name="Mehta N."/>
            <person name="Siow C.C."/>
            <person name="Warringer J."/>
            <person name="Moses A.M."/>
            <person name="Louis E.J."/>
            <person name="Nieduszynski C.A."/>
        </authorList>
    </citation>
    <scope>NUCLEOTIDE SEQUENCE [LARGE SCALE GENOMIC DNA]</scope>
    <source>
        <strain evidence="11">H-6 / AS 2.3317 / CBS 10644</strain>
    </source>
</reference>
<sequence length="460" mass="53611">MAVHWTIVDEIRLLRWASEFKPAGIHKHFHMFCIVERMNSPDKYPVTLLQKETMKLGKVFTAKDIWEKLSQSYNLEDIDEMEHTYSMAAKTDSSLNDNDIKNDGNIHEETLLELNNRIRTCKKNFTLPWDEYGELILENAKKDPISKKKETQIEHVNDKNSQISQEVIEDRLKNVRREENKDSLTEKVEELNERHTKAKDSLTDDSHKEITIVAPTNENAHETEHTSDGEHKEKTSSKTIAPVRKSQRLKRNKEVKFEDERIEEKEKKQNGDEKEEDKKDKEEKVEKLDNIEKLEKVEKIQKVQKVEEVEKAEKEEGKTQNDNEKLSEEKDGESNDDEEDNDEREKSSSYENTNGSESEEVDEAPEYGSDHEREDKEKSSEPERDDSKRKTESPKEDDQQDGIKENGKVQHEPLAKRTRHSSSAGNTSNETSPTKKKRKVGSRKDRTPATRVSSRLRNKK</sequence>